<dbReference type="Gene3D" id="1.10.10.60">
    <property type="entry name" value="Homeodomain-like"/>
    <property type="match status" value="1"/>
</dbReference>
<evidence type="ECO:0000256" key="1">
    <source>
        <dbReference type="ARBA" id="ARBA00023015"/>
    </source>
</evidence>
<evidence type="ECO:0000313" key="7">
    <source>
        <dbReference type="Proteomes" id="UP000291088"/>
    </source>
</evidence>
<dbReference type="Proteomes" id="UP000291088">
    <property type="component" value="Unassembled WGS sequence"/>
</dbReference>
<dbReference type="SUPFAM" id="SSF46689">
    <property type="entry name" value="Homeodomain-like"/>
    <property type="match status" value="1"/>
</dbReference>
<dbReference type="InterPro" id="IPR020449">
    <property type="entry name" value="Tscrpt_reg_AraC-type_HTH"/>
</dbReference>
<dbReference type="PROSITE" id="PS01124">
    <property type="entry name" value="HTH_ARAC_FAMILY_2"/>
    <property type="match status" value="1"/>
</dbReference>
<keyword evidence="1" id="KW-0805">Transcription regulation</keyword>
<dbReference type="AlphaFoldDB" id="A0A4Q2TJB3"/>
<organism evidence="6 7">
    <name type="scientific">Ciceribacter ferrooxidans</name>
    <dbReference type="NCBI Taxonomy" id="2509717"/>
    <lineage>
        <taxon>Bacteria</taxon>
        <taxon>Pseudomonadati</taxon>
        <taxon>Pseudomonadota</taxon>
        <taxon>Alphaproteobacteria</taxon>
        <taxon>Hyphomicrobiales</taxon>
        <taxon>Rhizobiaceae</taxon>
        <taxon>Ciceribacter</taxon>
    </lineage>
</organism>
<dbReference type="GO" id="GO:0003700">
    <property type="term" value="F:DNA-binding transcription factor activity"/>
    <property type="evidence" value="ECO:0007669"/>
    <property type="project" value="InterPro"/>
</dbReference>
<dbReference type="PRINTS" id="PR00032">
    <property type="entry name" value="HTHARAC"/>
</dbReference>
<dbReference type="InterPro" id="IPR018062">
    <property type="entry name" value="HTH_AraC-typ_CS"/>
</dbReference>
<dbReference type="SMART" id="SM00342">
    <property type="entry name" value="HTH_ARAC"/>
    <property type="match status" value="1"/>
</dbReference>
<evidence type="ECO:0000313" key="6">
    <source>
        <dbReference type="EMBL" id="RYC17751.1"/>
    </source>
</evidence>
<dbReference type="Pfam" id="PF12833">
    <property type="entry name" value="HTH_18"/>
    <property type="match status" value="1"/>
</dbReference>
<keyword evidence="2" id="KW-0238">DNA-binding</keyword>
<gene>
    <name evidence="6" type="ORF">EUU22_07195</name>
</gene>
<protein>
    <submittedName>
        <fullName evidence="6">Helix-turn-helix domain-containing protein</fullName>
    </submittedName>
</protein>
<keyword evidence="3" id="KW-0804">Transcription</keyword>
<accession>A0A4Q2TJB3</accession>
<dbReference type="InterPro" id="IPR011051">
    <property type="entry name" value="RmlC_Cupin_sf"/>
</dbReference>
<dbReference type="InterPro" id="IPR018060">
    <property type="entry name" value="HTH_AraC"/>
</dbReference>
<dbReference type="GO" id="GO:0000976">
    <property type="term" value="F:transcription cis-regulatory region binding"/>
    <property type="evidence" value="ECO:0007669"/>
    <property type="project" value="TreeGrafter"/>
</dbReference>
<evidence type="ECO:0000256" key="2">
    <source>
        <dbReference type="ARBA" id="ARBA00023125"/>
    </source>
</evidence>
<comment type="caution">
    <text evidence="6">The sequence shown here is derived from an EMBL/GenBank/DDBJ whole genome shotgun (WGS) entry which is preliminary data.</text>
</comment>
<feature type="domain" description="HTH araC/xylS-type" evidence="5">
    <location>
        <begin position="229"/>
        <end position="326"/>
    </location>
</feature>
<keyword evidence="7" id="KW-1185">Reference proteome</keyword>
<reference evidence="6 7" key="1">
    <citation type="submission" date="2019-01" db="EMBL/GenBank/DDBJ databases">
        <authorList>
            <person name="Deng T."/>
        </authorList>
    </citation>
    <scope>NUCLEOTIDE SEQUENCE [LARGE SCALE GENOMIC DNA]</scope>
    <source>
        <strain evidence="6 7">F8825</strain>
    </source>
</reference>
<proteinExistence type="predicted"/>
<dbReference type="EMBL" id="SDVB01000170">
    <property type="protein sequence ID" value="RYC17751.1"/>
    <property type="molecule type" value="Genomic_DNA"/>
</dbReference>
<evidence type="ECO:0000256" key="3">
    <source>
        <dbReference type="ARBA" id="ARBA00023163"/>
    </source>
</evidence>
<evidence type="ECO:0000259" key="5">
    <source>
        <dbReference type="PROSITE" id="PS01124"/>
    </source>
</evidence>
<evidence type="ECO:0000256" key="4">
    <source>
        <dbReference type="SAM" id="MobiDB-lite"/>
    </source>
</evidence>
<sequence length="345" mass="36916">MGLILLSYGKVGGIYPPQAPKTRGMDEFHETVISLPADMAEHRSRAVRRRGNRQESSMKSPPDGAGRSIAALPGLAVHCSILQASSSRFRQFQIDEPAVILVRQGWKRVITDHDEVVAGPGEAVFVPQGLECVIVNGVGETGAYHAEALSLAPALVVAYADPAARPTTGAVHIAPDDGFLDALARARQTMVEGTATPESVHRHVLGELVIRLQARGIGLLPDMREHLIWRIRALVRTDIAGDWPAAGVAGALAMSEQTLRRKLALLGTSLTEIIADVRMTTALALLQASELPINRVALDVGYGSASKFAARFRARFGLSPRDIRSAADDGERSGAEVERPRAAAE</sequence>
<dbReference type="SUPFAM" id="SSF51182">
    <property type="entry name" value="RmlC-like cupins"/>
    <property type="match status" value="1"/>
</dbReference>
<feature type="region of interest" description="Disordered" evidence="4">
    <location>
        <begin position="43"/>
        <end position="65"/>
    </location>
</feature>
<feature type="region of interest" description="Disordered" evidence="4">
    <location>
        <begin position="323"/>
        <end position="345"/>
    </location>
</feature>
<dbReference type="PROSITE" id="PS00041">
    <property type="entry name" value="HTH_ARAC_FAMILY_1"/>
    <property type="match status" value="1"/>
</dbReference>
<dbReference type="PANTHER" id="PTHR47894">
    <property type="entry name" value="HTH-TYPE TRANSCRIPTIONAL REGULATOR GADX"/>
    <property type="match status" value="1"/>
</dbReference>
<name>A0A4Q2TJB3_9HYPH</name>
<dbReference type="OrthoDB" id="252470at2"/>
<dbReference type="InterPro" id="IPR009057">
    <property type="entry name" value="Homeodomain-like_sf"/>
</dbReference>
<dbReference type="GO" id="GO:0005829">
    <property type="term" value="C:cytosol"/>
    <property type="evidence" value="ECO:0007669"/>
    <property type="project" value="TreeGrafter"/>
</dbReference>
<dbReference type="PANTHER" id="PTHR47894:SF4">
    <property type="entry name" value="HTH-TYPE TRANSCRIPTIONAL REGULATOR GADX"/>
    <property type="match status" value="1"/>
</dbReference>